<dbReference type="EMBL" id="PKPP01005405">
    <property type="protein sequence ID" value="PWA60254.1"/>
    <property type="molecule type" value="Genomic_DNA"/>
</dbReference>
<dbReference type="Proteomes" id="UP000245207">
    <property type="component" value="Unassembled WGS sequence"/>
</dbReference>
<feature type="repeat" description="ARM" evidence="2">
    <location>
        <begin position="216"/>
        <end position="258"/>
    </location>
</feature>
<organism evidence="4 5">
    <name type="scientific">Artemisia annua</name>
    <name type="common">Sweet wormwood</name>
    <dbReference type="NCBI Taxonomy" id="35608"/>
    <lineage>
        <taxon>Eukaryota</taxon>
        <taxon>Viridiplantae</taxon>
        <taxon>Streptophyta</taxon>
        <taxon>Embryophyta</taxon>
        <taxon>Tracheophyta</taxon>
        <taxon>Spermatophyta</taxon>
        <taxon>Magnoliopsida</taxon>
        <taxon>eudicotyledons</taxon>
        <taxon>Gunneridae</taxon>
        <taxon>Pentapetalae</taxon>
        <taxon>asterids</taxon>
        <taxon>campanulids</taxon>
        <taxon>Asterales</taxon>
        <taxon>Asteraceae</taxon>
        <taxon>Asteroideae</taxon>
        <taxon>Anthemideae</taxon>
        <taxon>Artemisiinae</taxon>
        <taxon>Artemisia</taxon>
    </lineage>
</organism>
<dbReference type="InterPro" id="IPR011989">
    <property type="entry name" value="ARM-like"/>
</dbReference>
<dbReference type="SUPFAM" id="SSF48371">
    <property type="entry name" value="ARM repeat"/>
    <property type="match status" value="2"/>
</dbReference>
<name>A0A2U1MG92_ARTAN</name>
<protein>
    <submittedName>
        <fullName evidence="4">Armadillo-type fold protein</fullName>
    </submittedName>
</protein>
<proteinExistence type="predicted"/>
<dbReference type="Pfam" id="PF25055">
    <property type="entry name" value="DUF7792"/>
    <property type="match status" value="1"/>
</dbReference>
<evidence type="ECO:0000259" key="3">
    <source>
        <dbReference type="Pfam" id="PF25055"/>
    </source>
</evidence>
<comment type="caution">
    <text evidence="4">The sequence shown here is derived from an EMBL/GenBank/DDBJ whole genome shotgun (WGS) entry which is preliminary data.</text>
</comment>
<evidence type="ECO:0000256" key="2">
    <source>
        <dbReference type="PROSITE-ProRule" id="PRU00259"/>
    </source>
</evidence>
<dbReference type="PANTHER" id="PTHR46168:SF8">
    <property type="entry name" value="ARMADILLO REPEAT ONLY 1"/>
    <property type="match status" value="1"/>
</dbReference>
<dbReference type="PANTHER" id="PTHR46168">
    <property type="entry name" value="ARMADILLO REPEAT ONLY 4"/>
    <property type="match status" value="1"/>
</dbReference>
<dbReference type="SMART" id="SM00185">
    <property type="entry name" value="ARM"/>
    <property type="match status" value="5"/>
</dbReference>
<keyword evidence="1" id="KW-0677">Repeat</keyword>
<feature type="domain" description="DUF7792" evidence="3">
    <location>
        <begin position="7"/>
        <end position="48"/>
    </location>
</feature>
<feature type="repeat" description="ARM" evidence="2">
    <location>
        <begin position="114"/>
        <end position="156"/>
    </location>
</feature>
<reference evidence="4 5" key="1">
    <citation type="journal article" date="2018" name="Mol. Plant">
        <title>The genome of Artemisia annua provides insight into the evolution of Asteraceae family and artemisinin biosynthesis.</title>
        <authorList>
            <person name="Shen Q."/>
            <person name="Zhang L."/>
            <person name="Liao Z."/>
            <person name="Wang S."/>
            <person name="Yan T."/>
            <person name="Shi P."/>
            <person name="Liu M."/>
            <person name="Fu X."/>
            <person name="Pan Q."/>
            <person name="Wang Y."/>
            <person name="Lv Z."/>
            <person name="Lu X."/>
            <person name="Zhang F."/>
            <person name="Jiang W."/>
            <person name="Ma Y."/>
            <person name="Chen M."/>
            <person name="Hao X."/>
            <person name="Li L."/>
            <person name="Tang Y."/>
            <person name="Lv G."/>
            <person name="Zhou Y."/>
            <person name="Sun X."/>
            <person name="Brodelius P.E."/>
            <person name="Rose J.K.C."/>
            <person name="Tang K."/>
        </authorList>
    </citation>
    <scope>NUCLEOTIDE SEQUENCE [LARGE SCALE GENOMIC DNA]</scope>
    <source>
        <strain evidence="5">cv. Huhao1</strain>
        <tissue evidence="4">Leaf</tissue>
    </source>
</reference>
<gene>
    <name evidence="4" type="ORF">CTI12_AA383810</name>
</gene>
<dbReference type="OrthoDB" id="7537227at2759"/>
<dbReference type="PROSITE" id="PS50176">
    <property type="entry name" value="ARM_REPEAT"/>
    <property type="match status" value="2"/>
</dbReference>
<dbReference type="InterPro" id="IPR000225">
    <property type="entry name" value="Armadillo"/>
</dbReference>
<accession>A0A2U1MG92</accession>
<evidence type="ECO:0000313" key="4">
    <source>
        <dbReference type="EMBL" id="PWA60254.1"/>
    </source>
</evidence>
<evidence type="ECO:0000313" key="5">
    <source>
        <dbReference type="Proteomes" id="UP000245207"/>
    </source>
</evidence>
<dbReference type="Gene3D" id="1.25.10.10">
    <property type="entry name" value="Leucine-rich Repeat Variant"/>
    <property type="match status" value="3"/>
</dbReference>
<dbReference type="InterPro" id="IPR056694">
    <property type="entry name" value="DUF7792"/>
</dbReference>
<dbReference type="Pfam" id="PF00514">
    <property type="entry name" value="Arm"/>
    <property type="match status" value="2"/>
</dbReference>
<keyword evidence="5" id="KW-1185">Reference proteome</keyword>
<evidence type="ECO:0000256" key="1">
    <source>
        <dbReference type="ARBA" id="ARBA00022737"/>
    </source>
</evidence>
<dbReference type="InterPro" id="IPR016024">
    <property type="entry name" value="ARM-type_fold"/>
</dbReference>
<dbReference type="AlphaFoldDB" id="A0A2U1MG92"/>
<sequence length="657" mass="73791">MSSPDLKKCSRNGLHRVCKIIPTTVIRRALQLLENSIGDRVSWLLHVSTPSNDQDEEYLGLLPTEANEPMLSLIWEHIAILRKGTLEERAEAAISLGYITQDNKRYGKLIIEEGGVPPLLKLVEEGNEDGQRNSARAIGLLGQDPQNVEHIVNAGVDEEYLGLLPTEANEPMLSLIWEHISILRKGTLEERAEAAISLGYITQDNKRYGKLIIEEGGVPPLLKLVEEGNEDGQRNSARAIGLLGQDPQNVEHIVNAGVGAIFARILRFSPMRVQLVVAWAVSELAANYPKCHEYFLQHNVVELLIGHLAFETVEEHNTYAIASKQDMSIDIVVLDNSDTRNEEHKKCQVLHPRPMKTNRTHDMRNVAVNTILENLGKNRNDRSHEYKDNTRKEIAFVRSVKAKEFDDLVTKSQMMVMVARALWYLCLENVAICRRITESQALLCFTKLLEEDEYEVQYISAMALVEITAVAQDHAELRESGFNPTSPATQAVVEQFLKIIQCPNSGFLIPSIQSIGNLARTFPATETRMIIPLMVRLLEHTETGVAVAAAVALTKFVTRTENSLHVNHCKTIIDLGGCTQLVVLLYFGEEAVQFQALILLCYLAMNVPDSETLARNEVPIVLEWATKQCYFTQYSSLRTLLQEARQRLKICYPRGIC</sequence>